<evidence type="ECO:0000313" key="4">
    <source>
        <dbReference type="Proteomes" id="UP000284841"/>
    </source>
</evidence>
<dbReference type="Gene3D" id="2.30.40.10">
    <property type="entry name" value="Urease, subunit C, domain 1"/>
    <property type="match status" value="1"/>
</dbReference>
<dbReference type="SUPFAM" id="SSF51556">
    <property type="entry name" value="Metallo-dependent hydrolases"/>
    <property type="match status" value="1"/>
</dbReference>
<dbReference type="Gene3D" id="3.20.20.140">
    <property type="entry name" value="Metal-dependent hydrolases"/>
    <property type="match status" value="2"/>
</dbReference>
<dbReference type="InterPro" id="IPR006680">
    <property type="entry name" value="Amidohydro-rel"/>
</dbReference>
<dbReference type="Proteomes" id="UP000284841">
    <property type="component" value="Unassembled WGS sequence"/>
</dbReference>
<dbReference type="GO" id="GO:0016812">
    <property type="term" value="F:hydrolase activity, acting on carbon-nitrogen (but not peptide) bonds, in cyclic amides"/>
    <property type="evidence" value="ECO:0007669"/>
    <property type="project" value="TreeGrafter"/>
</dbReference>
<dbReference type="InterPro" id="IPR050378">
    <property type="entry name" value="Metallo-dep_Hydrolases_sf"/>
</dbReference>
<evidence type="ECO:0000259" key="2">
    <source>
        <dbReference type="Pfam" id="PF01979"/>
    </source>
</evidence>
<reference evidence="3 4" key="1">
    <citation type="submission" date="2018-08" db="EMBL/GenBank/DDBJ databases">
        <title>A genome reference for cultivated species of the human gut microbiota.</title>
        <authorList>
            <person name="Zou Y."/>
            <person name="Xue W."/>
            <person name="Luo G."/>
        </authorList>
    </citation>
    <scope>NUCLEOTIDE SEQUENCE [LARGE SCALE GENOMIC DNA]</scope>
    <source>
        <strain evidence="3 4">AM07-24</strain>
    </source>
</reference>
<dbReference type="EMBL" id="QRMS01000002">
    <property type="protein sequence ID" value="RHJ88163.1"/>
    <property type="molecule type" value="Genomic_DNA"/>
</dbReference>
<accession>A0A415E3C9</accession>
<dbReference type="RefSeq" id="WP_118334745.1">
    <property type="nucleotide sequence ID" value="NZ_AP025567.1"/>
</dbReference>
<dbReference type="STRING" id="1776384.GCA_900086585_03745"/>
<dbReference type="GO" id="GO:0005829">
    <property type="term" value="C:cytosol"/>
    <property type="evidence" value="ECO:0007669"/>
    <property type="project" value="TreeGrafter"/>
</dbReference>
<dbReference type="InterPro" id="IPR032466">
    <property type="entry name" value="Metal_Hydrolase"/>
</dbReference>
<dbReference type="Pfam" id="PF01979">
    <property type="entry name" value="Amidohydro_1"/>
    <property type="match status" value="1"/>
</dbReference>
<comment type="cofactor">
    <cofactor evidence="1">
        <name>Zn(2+)</name>
        <dbReference type="ChEBI" id="CHEBI:29105"/>
    </cofactor>
</comment>
<protein>
    <submittedName>
        <fullName evidence="3">Amidohydrolase</fullName>
    </submittedName>
</protein>
<comment type="caution">
    <text evidence="3">The sequence shown here is derived from an EMBL/GenBank/DDBJ whole genome shotgun (WGS) entry which is preliminary data.</text>
</comment>
<keyword evidence="4" id="KW-1185">Reference proteome</keyword>
<sequence length="451" mass="50523">MLDLLIKNGQYPDFSEGRMKQGNIGITDGKITYIGPEEPDTKERLDARGKVVSPGFIDIHMHEEHFAEEGEHYVIAQMMLEMGVTTAVGGNCGMQNQNLSYFKEVLDRLGGSPVNYIMLAGYNTFRYELGIGRYETASQEQREAIRKLLQRELNEGAYGISFGIEYDPGITTEEILFAIGVTEDPNLLVSAHYREDCLQDINPVQEMIEIAEKIPMKFQISHLSSCSAMGLMQESLDAINEAMKRNPKLNYDTYPYNAFSTHMGSAVFEDGCIEGWHKDYSDILLTDAPYKDIRCTKEIFEKVREEYPDMLAVAFVMNEEEIAAAIANPNGMVASDAIINNGNGHPRAAGTFPRVLGKYVREDKALPLIDAIRKMTLEPAKRMDLDQKGRIELGCDADLTIFNPDTIIDGATFSNLHIQPEGIEAVFIDGKLALKNKVTINNRLGKYIAYR</sequence>
<dbReference type="PANTHER" id="PTHR11647">
    <property type="entry name" value="HYDRANTOINASE/DIHYDROPYRIMIDINASE FAMILY MEMBER"/>
    <property type="match status" value="1"/>
</dbReference>
<feature type="domain" description="Amidohydrolase-related" evidence="2">
    <location>
        <begin position="51"/>
        <end position="432"/>
    </location>
</feature>
<evidence type="ECO:0000313" key="3">
    <source>
        <dbReference type="EMBL" id="RHJ88163.1"/>
    </source>
</evidence>
<gene>
    <name evidence="3" type="ORF">DW099_07025</name>
</gene>
<organism evidence="3 4">
    <name type="scientific">Emergencia timonensis</name>
    <dbReference type="NCBI Taxonomy" id="1776384"/>
    <lineage>
        <taxon>Bacteria</taxon>
        <taxon>Bacillati</taxon>
        <taxon>Bacillota</taxon>
        <taxon>Clostridia</taxon>
        <taxon>Peptostreptococcales</taxon>
        <taxon>Anaerovoracaceae</taxon>
        <taxon>Emergencia</taxon>
    </lineage>
</organism>
<dbReference type="OrthoDB" id="9776488at2"/>
<evidence type="ECO:0000256" key="1">
    <source>
        <dbReference type="ARBA" id="ARBA00001947"/>
    </source>
</evidence>
<dbReference type="AlphaFoldDB" id="A0A415E3C9"/>
<dbReference type="PANTHER" id="PTHR11647:SF1">
    <property type="entry name" value="COLLAPSIN RESPONSE MEDIATOR PROTEIN"/>
    <property type="match status" value="1"/>
</dbReference>
<name>A0A415E3C9_9FIRM</name>
<keyword evidence="3" id="KW-0378">Hydrolase</keyword>
<dbReference type="SUPFAM" id="SSF51338">
    <property type="entry name" value="Composite domain of metallo-dependent hydrolases"/>
    <property type="match status" value="1"/>
</dbReference>
<proteinExistence type="predicted"/>
<dbReference type="InterPro" id="IPR011059">
    <property type="entry name" value="Metal-dep_hydrolase_composite"/>
</dbReference>